<dbReference type="InterPro" id="IPR002737">
    <property type="entry name" value="MEMO1_fam"/>
</dbReference>
<comment type="caution">
    <text evidence="2">The sequence shown here is derived from an EMBL/GenBank/DDBJ whole genome shotgun (WGS) entry which is preliminary data.</text>
</comment>
<dbReference type="PANTHER" id="PTHR11060:SF0">
    <property type="entry name" value="PROTEIN MEMO1"/>
    <property type="match status" value="1"/>
</dbReference>
<dbReference type="Pfam" id="PF01875">
    <property type="entry name" value="Memo"/>
    <property type="match status" value="1"/>
</dbReference>
<sequence length="323" mass="34954">MPRVLSSTSARLQRAPTHSGSWYDADPFILNSQLSAWLADASSQLASARTTAQEAHGHVRAIIAPHAGYSYSGPTAAYAYEPLAHRTDIKRVFLLGPSHHVYLKDKCALSTADAYETPLGNLDIDADVYEQLKRTNQFETMDMDVDEAEHSLEMHCPYIVQATAASRNANAASSSTYPTLVPVMVGSLGAHAEARYGALFAPYLDDPSNVFVISSDFCHWGSRFRYTPVPTGVADSKIYESIEVLDKRGMRLIEAQDTRGFQAYLAETGNTICGRHPIGVLLNALDHASSKFGLHFTKYAQSGAVTSRGGSSVSYASALVVAA</sequence>
<dbReference type="OrthoDB" id="417112at2759"/>
<accession>A0A830HPX5</accession>
<evidence type="ECO:0000313" key="3">
    <source>
        <dbReference type="Proteomes" id="UP000660262"/>
    </source>
</evidence>
<dbReference type="CDD" id="cd07361">
    <property type="entry name" value="MEMO_like"/>
    <property type="match status" value="1"/>
</dbReference>
<evidence type="ECO:0000256" key="1">
    <source>
        <dbReference type="ARBA" id="ARBA00006315"/>
    </source>
</evidence>
<organism evidence="2 3">
    <name type="scientific">Pycnococcus provasolii</name>
    <dbReference type="NCBI Taxonomy" id="41880"/>
    <lineage>
        <taxon>Eukaryota</taxon>
        <taxon>Viridiplantae</taxon>
        <taxon>Chlorophyta</taxon>
        <taxon>Pseudoscourfieldiophyceae</taxon>
        <taxon>Pseudoscourfieldiales</taxon>
        <taxon>Pycnococcaceae</taxon>
        <taxon>Pycnococcus</taxon>
    </lineage>
</organism>
<evidence type="ECO:0000313" key="2">
    <source>
        <dbReference type="EMBL" id="GHP08735.1"/>
    </source>
</evidence>
<gene>
    <name evidence="2" type="ORF">PPROV_000747200</name>
</gene>
<keyword evidence="3" id="KW-1185">Reference proteome</keyword>
<proteinExistence type="inferred from homology"/>
<comment type="similarity">
    <text evidence="1">Belongs to the MEMO1 family.</text>
</comment>
<dbReference type="EMBL" id="BNJQ01000022">
    <property type="protein sequence ID" value="GHP08735.1"/>
    <property type="molecule type" value="Genomic_DNA"/>
</dbReference>
<evidence type="ECO:0008006" key="4">
    <source>
        <dbReference type="Google" id="ProtNLM"/>
    </source>
</evidence>
<name>A0A830HPX5_9CHLO</name>
<dbReference type="PANTHER" id="PTHR11060">
    <property type="entry name" value="PROTEIN MEMO1"/>
    <property type="match status" value="1"/>
</dbReference>
<protein>
    <recommendedName>
        <fullName evidence="4">MEMO1 family protein</fullName>
    </recommendedName>
</protein>
<dbReference type="HAMAP" id="MF_00055">
    <property type="entry name" value="MEMO1"/>
    <property type="match status" value="1"/>
</dbReference>
<dbReference type="Proteomes" id="UP000660262">
    <property type="component" value="Unassembled WGS sequence"/>
</dbReference>
<dbReference type="Gene3D" id="3.40.830.10">
    <property type="entry name" value="LigB-like"/>
    <property type="match status" value="1"/>
</dbReference>
<dbReference type="NCBIfam" id="TIGR04336">
    <property type="entry name" value="AmmeMemoSam_B"/>
    <property type="match status" value="1"/>
</dbReference>
<dbReference type="AlphaFoldDB" id="A0A830HPX5"/>
<reference evidence="2" key="1">
    <citation type="submission" date="2020-10" db="EMBL/GenBank/DDBJ databases">
        <title>Unveiling of a novel bifunctional photoreceptor, Dualchrome1, isolated from a cosmopolitan green alga.</title>
        <authorList>
            <person name="Suzuki S."/>
            <person name="Kawachi M."/>
        </authorList>
    </citation>
    <scope>NUCLEOTIDE SEQUENCE</scope>
    <source>
        <strain evidence="2">NIES 2893</strain>
    </source>
</reference>